<protein>
    <submittedName>
        <fullName evidence="3">Uncharacterized protein</fullName>
    </submittedName>
</protein>
<feature type="transmembrane region" description="Helical" evidence="2">
    <location>
        <begin position="137"/>
        <end position="161"/>
    </location>
</feature>
<dbReference type="Pfam" id="PF13385">
    <property type="entry name" value="Laminin_G_3"/>
    <property type="match status" value="2"/>
</dbReference>
<dbReference type="EMBL" id="CAJNYD010002215">
    <property type="protein sequence ID" value="CAF3405690.1"/>
    <property type="molecule type" value="Genomic_DNA"/>
</dbReference>
<keyword evidence="2" id="KW-1133">Transmembrane helix</keyword>
<evidence type="ECO:0000313" key="4">
    <source>
        <dbReference type="Proteomes" id="UP000663833"/>
    </source>
</evidence>
<feature type="compositionally biased region" description="Polar residues" evidence="1">
    <location>
        <begin position="26"/>
        <end position="43"/>
    </location>
</feature>
<keyword evidence="2" id="KW-0812">Transmembrane</keyword>
<gene>
    <name evidence="3" type="ORF">LUA448_LOCUS18030</name>
</gene>
<accession>A0A818AL02</accession>
<evidence type="ECO:0000313" key="3">
    <source>
        <dbReference type="EMBL" id="CAF3405690.1"/>
    </source>
</evidence>
<proteinExistence type="predicted"/>
<feature type="region of interest" description="Disordered" evidence="1">
    <location>
        <begin position="81"/>
        <end position="102"/>
    </location>
</feature>
<feature type="compositionally biased region" description="Polar residues" evidence="1">
    <location>
        <begin position="84"/>
        <end position="102"/>
    </location>
</feature>
<dbReference type="AlphaFoldDB" id="A0A818AL02"/>
<dbReference type="PANTHER" id="PTHR42535">
    <property type="entry name" value="OOKINETE PROTEIN, PUTATIVE-RELATED"/>
    <property type="match status" value="1"/>
</dbReference>
<organism evidence="3 4">
    <name type="scientific">Rotaria socialis</name>
    <dbReference type="NCBI Taxonomy" id="392032"/>
    <lineage>
        <taxon>Eukaryota</taxon>
        <taxon>Metazoa</taxon>
        <taxon>Spiralia</taxon>
        <taxon>Gnathifera</taxon>
        <taxon>Rotifera</taxon>
        <taxon>Eurotatoria</taxon>
        <taxon>Bdelloidea</taxon>
        <taxon>Philodinida</taxon>
        <taxon>Philodinidae</taxon>
        <taxon>Rotaria</taxon>
    </lineage>
</organism>
<name>A0A818AL02_9BILA</name>
<feature type="region of interest" description="Disordered" evidence="1">
    <location>
        <begin position="20"/>
        <end position="44"/>
    </location>
</feature>
<dbReference type="PANTHER" id="PTHR42535:SF2">
    <property type="entry name" value="CHROMOSOME UNDETERMINED SCAFFOLD_146, WHOLE GENOME SHOTGUN SEQUENCE"/>
    <property type="match status" value="1"/>
</dbReference>
<evidence type="ECO:0000256" key="1">
    <source>
        <dbReference type="SAM" id="MobiDB-lite"/>
    </source>
</evidence>
<sequence length="650" mass="70540">MRNVVRSVKVGFIRRGSIPTERNDYETSSDLELQSQHQATNNQRFEKRISQSARYQAEVHEEKPPLKFGTTKAVRLHHVEEPNNGHQPHSNMSNSTMPSSFSQQKNYNTTAVEHSDVGKSSLNEIATTSKWSTRKKVLVGSMVGVSIAAVITVTIVLSILLTKSTGSTSTTTASSVVVSAYWTFDTTVVDSYGVYNGQLVNGTLYTSASATNMPYVGVGQALDLTATLFNSFMVSSPFFDLSNTSFTIEAWIYIKASSSDRGIFGQCSCSTCAYQCLYLIIRNNRLYIDFTSNHLSGSTILYNSTWYHIAFVYNYGTQQQILYVNGVVDAIKSNAQPYQGQNGSITIGSSTVSSTQIYFSGYIDNLLLTTEAKSSTGILSDASLAAYYSFDSPRQNGSITIGSSTVSSTQIYFSGYIDNLLLTTEAKSSTGILSDASLAAYYSFDSPSTSADSGPNGVGGSAINTRSVTGRVNQGMYFYPSISSYFRAYGFYQIPYGVVTNQPFSLALWINPSSTSSSTLIQSFSASYGSCRTILGFYSYGTSGGQIFALCNGASPLGLTGPFITQNTWTHVSLTYSLNNGYTLYVNGVFFGSTGFVLSVTSGTLAHLFIGYYAACCLGTFSYNYQGSIDELYVYNRELAQSEVAILANP</sequence>
<comment type="caution">
    <text evidence="3">The sequence shown here is derived from an EMBL/GenBank/DDBJ whole genome shotgun (WGS) entry which is preliminary data.</text>
</comment>
<dbReference type="Proteomes" id="UP000663833">
    <property type="component" value="Unassembled WGS sequence"/>
</dbReference>
<dbReference type="InterPro" id="IPR013320">
    <property type="entry name" value="ConA-like_dom_sf"/>
</dbReference>
<evidence type="ECO:0000256" key="2">
    <source>
        <dbReference type="SAM" id="Phobius"/>
    </source>
</evidence>
<keyword evidence="2" id="KW-0472">Membrane</keyword>
<dbReference type="Gene3D" id="2.60.120.200">
    <property type="match status" value="2"/>
</dbReference>
<reference evidence="3" key="1">
    <citation type="submission" date="2021-02" db="EMBL/GenBank/DDBJ databases">
        <authorList>
            <person name="Nowell W R."/>
        </authorList>
    </citation>
    <scope>NUCLEOTIDE SEQUENCE</scope>
</reference>
<dbReference type="SUPFAM" id="SSF49899">
    <property type="entry name" value="Concanavalin A-like lectins/glucanases"/>
    <property type="match status" value="2"/>
</dbReference>